<evidence type="ECO:0000256" key="1">
    <source>
        <dbReference type="ARBA" id="ARBA00004141"/>
    </source>
</evidence>
<dbReference type="RefSeq" id="XP_018071023.1">
    <property type="nucleotide sequence ID" value="XM_018221137.1"/>
</dbReference>
<feature type="transmembrane region" description="Helical" evidence="5">
    <location>
        <begin position="33"/>
        <end position="51"/>
    </location>
</feature>
<evidence type="ECO:0000256" key="5">
    <source>
        <dbReference type="SAM" id="Phobius"/>
    </source>
</evidence>
<dbReference type="InterPro" id="IPR002293">
    <property type="entry name" value="AA/rel_permease1"/>
</dbReference>
<dbReference type="GO" id="GO:0015179">
    <property type="term" value="F:L-amino acid transmembrane transporter activity"/>
    <property type="evidence" value="ECO:0007669"/>
    <property type="project" value="TreeGrafter"/>
</dbReference>
<dbReference type="KEGG" id="psco:LY89DRAFT_747799"/>
<keyword evidence="4 5" id="KW-0472">Membrane</keyword>
<dbReference type="PANTHER" id="PTHR11785:SF382">
    <property type="entry name" value="LOW-AFFINITY METHIONINE PERMEASE"/>
    <property type="match status" value="1"/>
</dbReference>
<reference evidence="6 7" key="1">
    <citation type="submission" date="2015-10" db="EMBL/GenBank/DDBJ databases">
        <title>Full genome of DAOMC 229536 Phialocephala scopiformis, a fungal endophyte of spruce producing the potent anti-insectan compound rugulosin.</title>
        <authorList>
            <consortium name="DOE Joint Genome Institute"/>
            <person name="Walker A.K."/>
            <person name="Frasz S.L."/>
            <person name="Seifert K.A."/>
            <person name="Miller J.D."/>
            <person name="Mondo S.J."/>
            <person name="Labutti K."/>
            <person name="Lipzen A."/>
            <person name="Dockter R."/>
            <person name="Kennedy M."/>
            <person name="Grigoriev I.V."/>
            <person name="Spatafora J.W."/>
        </authorList>
    </citation>
    <scope>NUCLEOTIDE SEQUENCE [LARGE SCALE GENOMIC DNA]</scope>
    <source>
        <strain evidence="6 7">CBS 120377</strain>
    </source>
</reference>
<sequence>TVSALVLNKIIGTGIYTSPKIVLAATGSKGISLMLWLLGGVMTWAGIFIYIEYGIRWPVTGGELYYIENIFKRPPRLLTYIFSSIFVVVNGLQVNALVFGQEIIVASSPVNAPINQNLQKFFAIIIATFICQLQAYSRFLYIKLGNTLAVVKVVALLFIVICGLAALGKARVTGANEIETSYGKADLSNAFASGSGNPYQYALALLNVMRAFLGYENANFVLEEVRAGPPGDERRIFRRAVKASVGICIFLYVMVNVAIFTVCTTEEIINTPNTISLFFQKVFGVSDHAHVGSAIMIAISGTGSMIASTFANVRVKQEIGRLGVLPIPEFWSKTSHRRTPAHSLFLHWIFSVILIAVTPLDNAAGFLIMSTFWTYMHTYIGIPLGLALLCAPWISAFNFEGGRVWKPQSSTMGWWLLAPLTVIYVASNTFVLAVSWIPANLQQTTHSTGSNLPYFTGPVAGLGVIAFGISWWCWDLHVLPFLGYKFWTEEDELEYSEEWNVKVLTVHFHVSIAFSMFYDTNRVETDSFAASA</sequence>
<accession>A0A194X920</accession>
<feature type="transmembrane region" description="Helical" evidence="5">
    <location>
        <begin position="289"/>
        <end position="311"/>
    </location>
</feature>
<dbReference type="GO" id="GO:0016020">
    <property type="term" value="C:membrane"/>
    <property type="evidence" value="ECO:0007669"/>
    <property type="project" value="UniProtKB-SubCell"/>
</dbReference>
<protein>
    <submittedName>
        <fullName evidence="6">Amino acid transporter</fullName>
    </submittedName>
</protein>
<dbReference type="PANTHER" id="PTHR11785">
    <property type="entry name" value="AMINO ACID TRANSPORTER"/>
    <property type="match status" value="1"/>
</dbReference>
<evidence type="ECO:0000256" key="2">
    <source>
        <dbReference type="ARBA" id="ARBA00022692"/>
    </source>
</evidence>
<keyword evidence="2 5" id="KW-0812">Transmembrane</keyword>
<organism evidence="6 7">
    <name type="scientific">Mollisia scopiformis</name>
    <name type="common">Conifer needle endophyte fungus</name>
    <name type="synonym">Phialocephala scopiformis</name>
    <dbReference type="NCBI Taxonomy" id="149040"/>
    <lineage>
        <taxon>Eukaryota</taxon>
        <taxon>Fungi</taxon>
        <taxon>Dikarya</taxon>
        <taxon>Ascomycota</taxon>
        <taxon>Pezizomycotina</taxon>
        <taxon>Leotiomycetes</taxon>
        <taxon>Helotiales</taxon>
        <taxon>Mollisiaceae</taxon>
        <taxon>Mollisia</taxon>
    </lineage>
</organism>
<dbReference type="InterPro" id="IPR050598">
    <property type="entry name" value="AminoAcid_Transporter"/>
</dbReference>
<keyword evidence="3 5" id="KW-1133">Transmembrane helix</keyword>
<dbReference type="GeneID" id="28830863"/>
<dbReference type="PIRSF" id="PIRSF006060">
    <property type="entry name" value="AA_transporter"/>
    <property type="match status" value="1"/>
</dbReference>
<evidence type="ECO:0000256" key="3">
    <source>
        <dbReference type="ARBA" id="ARBA00022989"/>
    </source>
</evidence>
<proteinExistence type="predicted"/>
<evidence type="ECO:0000256" key="4">
    <source>
        <dbReference type="ARBA" id="ARBA00023136"/>
    </source>
</evidence>
<dbReference type="Gene3D" id="1.20.1740.10">
    <property type="entry name" value="Amino acid/polyamine transporter I"/>
    <property type="match status" value="1"/>
</dbReference>
<comment type="subcellular location">
    <subcellularLocation>
        <location evidence="1">Membrane</location>
        <topology evidence="1">Multi-pass membrane protein</topology>
    </subcellularLocation>
</comment>
<feature type="transmembrane region" description="Helical" evidence="5">
    <location>
        <begin position="77"/>
        <end position="100"/>
    </location>
</feature>
<dbReference type="AlphaFoldDB" id="A0A194X920"/>
<feature type="transmembrane region" description="Helical" evidence="5">
    <location>
        <begin position="147"/>
        <end position="167"/>
    </location>
</feature>
<dbReference type="OrthoDB" id="5982228at2759"/>
<feature type="transmembrane region" description="Helical" evidence="5">
    <location>
        <begin position="452"/>
        <end position="474"/>
    </location>
</feature>
<feature type="transmembrane region" description="Helical" evidence="5">
    <location>
        <begin position="414"/>
        <end position="437"/>
    </location>
</feature>
<feature type="non-terminal residue" evidence="6">
    <location>
        <position position="1"/>
    </location>
</feature>
<keyword evidence="7" id="KW-1185">Reference proteome</keyword>
<feature type="transmembrane region" description="Helical" evidence="5">
    <location>
        <begin position="372"/>
        <end position="394"/>
    </location>
</feature>
<feature type="transmembrane region" description="Helical" evidence="5">
    <location>
        <begin position="243"/>
        <end position="269"/>
    </location>
</feature>
<evidence type="ECO:0000313" key="6">
    <source>
        <dbReference type="EMBL" id="KUJ16668.1"/>
    </source>
</evidence>
<dbReference type="InParanoid" id="A0A194X920"/>
<evidence type="ECO:0000313" key="7">
    <source>
        <dbReference type="Proteomes" id="UP000070700"/>
    </source>
</evidence>
<dbReference type="Pfam" id="PF13520">
    <property type="entry name" value="AA_permease_2"/>
    <property type="match status" value="1"/>
</dbReference>
<feature type="transmembrane region" description="Helical" evidence="5">
    <location>
        <begin position="341"/>
        <end position="360"/>
    </location>
</feature>
<gene>
    <name evidence="6" type="ORF">LY89DRAFT_747799</name>
</gene>
<dbReference type="EMBL" id="KQ947415">
    <property type="protein sequence ID" value="KUJ16668.1"/>
    <property type="molecule type" value="Genomic_DNA"/>
</dbReference>
<name>A0A194X920_MOLSC</name>
<feature type="transmembrane region" description="Helical" evidence="5">
    <location>
        <begin position="121"/>
        <end position="141"/>
    </location>
</feature>
<dbReference type="Proteomes" id="UP000070700">
    <property type="component" value="Unassembled WGS sequence"/>
</dbReference>